<feature type="region of interest" description="Disordered" evidence="1">
    <location>
        <begin position="1"/>
        <end position="28"/>
    </location>
</feature>
<reference evidence="2 3" key="1">
    <citation type="submission" date="2018-02" db="EMBL/GenBank/DDBJ databases">
        <authorList>
            <person name="Dubost A."/>
        </authorList>
    </citation>
    <scope>NUCLEOTIDE SEQUENCE [LARGE SCALE GENOMIC DNA]</scope>
    <source>
        <strain evidence="3">JV551A3</strain>
    </source>
</reference>
<keyword evidence="3" id="KW-1185">Reference proteome</keyword>
<evidence type="ECO:0000256" key="1">
    <source>
        <dbReference type="SAM" id="MobiDB-lite"/>
    </source>
</evidence>
<dbReference type="Proteomes" id="UP000294335">
    <property type="component" value="Unassembled WGS sequence"/>
</dbReference>
<name>A0AAQ1P9U0_9PSED</name>
<feature type="compositionally biased region" description="Basic residues" evidence="1">
    <location>
        <begin position="7"/>
        <end position="20"/>
    </location>
</feature>
<evidence type="ECO:0000313" key="3">
    <source>
        <dbReference type="Proteomes" id="UP000294335"/>
    </source>
</evidence>
<evidence type="ECO:0000313" key="2">
    <source>
        <dbReference type="EMBL" id="SPO61261.1"/>
    </source>
</evidence>
<dbReference type="EMBL" id="OPYN01000132">
    <property type="protein sequence ID" value="SPO61261.1"/>
    <property type="molecule type" value="Genomic_DNA"/>
</dbReference>
<dbReference type="AlphaFoldDB" id="A0AAQ1P9U0"/>
<comment type="caution">
    <text evidence="2">The sequence shown here is derived from an EMBL/GenBank/DDBJ whole genome shotgun (WGS) entry which is preliminary data.</text>
</comment>
<accession>A0AAQ1P9U0</accession>
<proteinExistence type="predicted"/>
<protein>
    <submittedName>
        <fullName evidence="2">Uncharacterized protein</fullName>
    </submittedName>
</protein>
<organism evidence="2 3">
    <name type="scientific">Pseudomonas inefficax</name>
    <dbReference type="NCBI Taxonomy" id="2078786"/>
    <lineage>
        <taxon>Bacteria</taxon>
        <taxon>Pseudomonadati</taxon>
        <taxon>Pseudomonadota</taxon>
        <taxon>Gammaproteobacteria</taxon>
        <taxon>Pseudomonadales</taxon>
        <taxon>Pseudomonadaceae</taxon>
        <taxon>Pseudomonas</taxon>
    </lineage>
</organism>
<gene>
    <name evidence="2" type="ORF">JV551A3_V1_1320007</name>
</gene>
<sequence>MGELRCGHRHHPQVRARKNQKSQQADGRALRHYRSELAAFRRQTEPVCGDNVIPDCKTLRNPCMNNCLAQSTASPASRACPLPQGHHQLKECAIPVGAGAPANTGAAGAMHRVGFFAAKAAPRHAQGA</sequence>